<dbReference type="Gene3D" id="3.30.2310.20">
    <property type="entry name" value="RelE-like"/>
    <property type="match status" value="1"/>
</dbReference>
<dbReference type="Pfam" id="PF15738">
    <property type="entry name" value="YafQ_toxin"/>
    <property type="match status" value="1"/>
</dbReference>
<gene>
    <name evidence="3" type="ORF">BV98_000638</name>
</gene>
<dbReference type="PIRSF" id="PIRSF006156">
    <property type="entry name" value="YafQ"/>
    <property type="match status" value="1"/>
</dbReference>
<comment type="caution">
    <text evidence="3">The sequence shown here is derived from an EMBL/GenBank/DDBJ whole genome shotgun (WGS) entry which is preliminary data.</text>
</comment>
<accession>A0A086PDH3</accession>
<dbReference type="Proteomes" id="UP000024284">
    <property type="component" value="Unassembled WGS sequence"/>
</dbReference>
<dbReference type="EMBL" id="JFZA02000003">
    <property type="protein sequence ID" value="KFG91441.1"/>
    <property type="molecule type" value="Genomic_DNA"/>
</dbReference>
<proteinExistence type="predicted"/>
<dbReference type="PATRIC" id="fig|1219045.3.peg.651"/>
<feature type="active site" description="Proton donor" evidence="2">
    <location>
        <position position="88"/>
    </location>
</feature>
<dbReference type="GO" id="GO:0006402">
    <property type="term" value="P:mRNA catabolic process"/>
    <property type="evidence" value="ECO:0007669"/>
    <property type="project" value="TreeGrafter"/>
</dbReference>
<dbReference type="SUPFAM" id="SSF143011">
    <property type="entry name" value="RelE-like"/>
    <property type="match status" value="1"/>
</dbReference>
<dbReference type="STRING" id="76947.GCA_002080435_03685"/>
<reference evidence="3" key="1">
    <citation type="submission" date="2014-08" db="EMBL/GenBank/DDBJ databases">
        <title>Draft genome sequences of Sphingobium herbicidovorans.</title>
        <authorList>
            <person name="Gan H.M."/>
            <person name="Gan H.Y."/>
            <person name="Savka M.A."/>
        </authorList>
    </citation>
    <scope>NUCLEOTIDE SEQUENCE [LARGE SCALE GENOMIC DNA]</scope>
    <source>
        <strain evidence="3">NBRC 16415</strain>
    </source>
</reference>
<dbReference type="InterPro" id="IPR007712">
    <property type="entry name" value="RelE/ParE_toxin"/>
</dbReference>
<evidence type="ECO:0000256" key="1">
    <source>
        <dbReference type="ARBA" id="ARBA00022649"/>
    </source>
</evidence>
<dbReference type="GO" id="GO:0006415">
    <property type="term" value="P:translational termination"/>
    <property type="evidence" value="ECO:0007669"/>
    <property type="project" value="TreeGrafter"/>
</dbReference>
<dbReference type="InterPro" id="IPR035093">
    <property type="entry name" value="RelE/ParE_toxin_dom_sf"/>
</dbReference>
<dbReference type="InterPro" id="IPR004386">
    <property type="entry name" value="Toxin_YafQ-like"/>
</dbReference>
<protein>
    <submittedName>
        <fullName evidence="3">Addiction module antitoxin</fullName>
    </submittedName>
</protein>
<evidence type="ECO:0000256" key="2">
    <source>
        <dbReference type="PIRSR" id="PIRSR006156-1"/>
    </source>
</evidence>
<dbReference type="OrthoDB" id="7030467at2"/>
<keyword evidence="1" id="KW-1277">Toxin-antitoxin system</keyword>
<dbReference type="PANTHER" id="PTHR40588:SF1">
    <property type="entry name" value="MRNA INTERFERASE TOXIN YAFQ"/>
    <property type="match status" value="1"/>
</dbReference>
<organism evidence="3 4">
    <name type="scientific">Sphingobium herbicidovorans (strain ATCC 700291 / DSM 11019 / CCUG 56400 / KCTC 2939 / LMG 18315 / NBRC 16415 / MH)</name>
    <name type="common">Sphingomonas herbicidovorans</name>
    <dbReference type="NCBI Taxonomy" id="1219045"/>
    <lineage>
        <taxon>Bacteria</taxon>
        <taxon>Pseudomonadati</taxon>
        <taxon>Pseudomonadota</taxon>
        <taxon>Alphaproteobacteria</taxon>
        <taxon>Sphingomonadales</taxon>
        <taxon>Sphingomonadaceae</taxon>
        <taxon>Sphingobium</taxon>
    </lineage>
</organism>
<dbReference type="eggNOG" id="COG3041">
    <property type="taxonomic scope" value="Bacteria"/>
</dbReference>
<dbReference type="GO" id="GO:0004521">
    <property type="term" value="F:RNA endonuclease activity"/>
    <property type="evidence" value="ECO:0007669"/>
    <property type="project" value="TreeGrafter"/>
</dbReference>
<dbReference type="RefSeq" id="WP_004212690.1">
    <property type="nucleotide sequence ID" value="NZ_BCZD01000020.1"/>
</dbReference>
<evidence type="ECO:0000313" key="4">
    <source>
        <dbReference type="Proteomes" id="UP000024284"/>
    </source>
</evidence>
<keyword evidence="4" id="KW-1185">Reference proteome</keyword>
<dbReference type="AlphaFoldDB" id="A0A086PDH3"/>
<dbReference type="GeneID" id="29272183"/>
<dbReference type="NCBIfam" id="TIGR02385">
    <property type="entry name" value="RelE_StbE"/>
    <property type="match status" value="1"/>
</dbReference>
<name>A0A086PDH3_SPHHM</name>
<sequence length="93" mass="10993">MRTIERFGRFKRDYKREKKGQHAKTLDADLIPIIEALASDEPLEPRHRDHALTGDWRDHRDCHIKPDLVLIYRKPDDDTLQLVRLGSHAELGW</sequence>
<dbReference type="PANTHER" id="PTHR40588">
    <property type="entry name" value="MRNA INTERFERASE TOXIN YAFQ"/>
    <property type="match status" value="1"/>
</dbReference>
<evidence type="ECO:0000313" key="3">
    <source>
        <dbReference type="EMBL" id="KFG91441.1"/>
    </source>
</evidence>